<dbReference type="Proteomes" id="UP000275925">
    <property type="component" value="Unassembled WGS sequence"/>
</dbReference>
<dbReference type="Gene3D" id="2.60.120.10">
    <property type="entry name" value="Jelly Rolls"/>
    <property type="match status" value="1"/>
</dbReference>
<dbReference type="GO" id="GO:0016853">
    <property type="term" value="F:isomerase activity"/>
    <property type="evidence" value="ECO:0007669"/>
    <property type="project" value="UniProtKB-KW"/>
</dbReference>
<dbReference type="AlphaFoldDB" id="A0A388TFB8"/>
<protein>
    <submittedName>
        <fullName evidence="2">Mannose-6-phosphate isomerase</fullName>
    </submittedName>
</protein>
<dbReference type="GO" id="GO:0009298">
    <property type="term" value="P:GDP-mannose biosynthetic process"/>
    <property type="evidence" value="ECO:0007669"/>
    <property type="project" value="TreeGrafter"/>
</dbReference>
<dbReference type="EMBL" id="BGZO01000001">
    <property type="protein sequence ID" value="GBR75326.1"/>
    <property type="molecule type" value="Genomic_DNA"/>
</dbReference>
<sequence length="115" mass="13334">MANYSENRPWGSFEILLDKATYKVKTLTVLPHKRLSLQSHQHRNENWVVVAGQAYVEIDDEFLILDKGQHVYIPLGAKHRLENQGDLDLVVVETQTGDYFGEDDIVRYADDFQRT</sequence>
<name>A0A388TFB8_9BACT</name>
<dbReference type="InterPro" id="IPR014710">
    <property type="entry name" value="RmlC-like_jellyroll"/>
</dbReference>
<feature type="domain" description="Cyclic nucleotide-binding" evidence="1">
    <location>
        <begin position="66"/>
        <end position="115"/>
    </location>
</feature>
<dbReference type="CDD" id="cd02213">
    <property type="entry name" value="cupin_PMI_typeII_C"/>
    <property type="match status" value="1"/>
</dbReference>
<keyword evidence="3" id="KW-1185">Reference proteome</keyword>
<dbReference type="InterPro" id="IPR000595">
    <property type="entry name" value="cNMP-bd_dom"/>
</dbReference>
<dbReference type="GO" id="GO:0005976">
    <property type="term" value="P:polysaccharide metabolic process"/>
    <property type="evidence" value="ECO:0007669"/>
    <property type="project" value="InterPro"/>
</dbReference>
<dbReference type="GO" id="GO:0004475">
    <property type="term" value="F:mannose-1-phosphate guanylyltransferase (GTP) activity"/>
    <property type="evidence" value="ECO:0007669"/>
    <property type="project" value="TreeGrafter"/>
</dbReference>
<keyword evidence="2" id="KW-0413">Isomerase</keyword>
<proteinExistence type="predicted"/>
<reference evidence="2 3" key="1">
    <citation type="journal article" date="2019" name="ISME J.">
        <title>Genome analyses of uncultured TG2/ZB3 bacteria in 'Margulisbacteria' specifically attached to ectosymbiotic spirochetes of protists in the termite gut.</title>
        <authorList>
            <person name="Utami Y.D."/>
            <person name="Kuwahara H."/>
            <person name="Igai K."/>
            <person name="Murakami T."/>
            <person name="Sugaya K."/>
            <person name="Morikawa T."/>
            <person name="Nagura Y."/>
            <person name="Yuki M."/>
            <person name="Deevong P."/>
            <person name="Inoue T."/>
            <person name="Kihara K."/>
            <person name="Lo N."/>
            <person name="Yamada A."/>
            <person name="Ohkuma M."/>
            <person name="Hongoh Y."/>
        </authorList>
    </citation>
    <scope>NUCLEOTIDE SEQUENCE [LARGE SCALE GENOMIC DNA]</scope>
    <source>
        <strain evidence="2">NkOx7-02</strain>
    </source>
</reference>
<dbReference type="InterPro" id="IPR051161">
    <property type="entry name" value="Mannose-6P_isomerase_type2"/>
</dbReference>
<comment type="caution">
    <text evidence="2">The sequence shown here is derived from an EMBL/GenBank/DDBJ whole genome shotgun (WGS) entry which is preliminary data.</text>
</comment>
<dbReference type="InterPro" id="IPR011051">
    <property type="entry name" value="RmlC_Cupin_sf"/>
</dbReference>
<dbReference type="SUPFAM" id="SSF51182">
    <property type="entry name" value="RmlC-like cupins"/>
    <property type="match status" value="1"/>
</dbReference>
<organism evidence="2 3">
    <name type="scientific">Candidatus Termititenax persephonae</name>
    <dbReference type="NCBI Taxonomy" id="2218525"/>
    <lineage>
        <taxon>Bacteria</taxon>
        <taxon>Bacillati</taxon>
        <taxon>Candidatus Margulisiibacteriota</taxon>
        <taxon>Candidatus Termititenacia</taxon>
        <taxon>Candidatus Termititenacales</taxon>
        <taxon>Candidatus Termititenacaceae</taxon>
        <taxon>Candidatus Termititenax</taxon>
    </lineage>
</organism>
<evidence type="ECO:0000313" key="2">
    <source>
        <dbReference type="EMBL" id="GBR75326.1"/>
    </source>
</evidence>
<dbReference type="Pfam" id="PF01050">
    <property type="entry name" value="MannoseP_isomer"/>
    <property type="match status" value="1"/>
</dbReference>
<dbReference type="InterPro" id="IPR001538">
    <property type="entry name" value="Man6P_isomerase-2_C"/>
</dbReference>
<dbReference type="PROSITE" id="PS50042">
    <property type="entry name" value="CNMP_BINDING_3"/>
    <property type="match status" value="1"/>
</dbReference>
<dbReference type="PANTHER" id="PTHR46390">
    <property type="entry name" value="MANNOSE-1-PHOSPHATE GUANYLYLTRANSFERASE"/>
    <property type="match status" value="1"/>
</dbReference>
<evidence type="ECO:0000259" key="1">
    <source>
        <dbReference type="PROSITE" id="PS50042"/>
    </source>
</evidence>
<evidence type="ECO:0000313" key="3">
    <source>
        <dbReference type="Proteomes" id="UP000275925"/>
    </source>
</evidence>
<accession>A0A388TFB8</accession>
<dbReference type="PANTHER" id="PTHR46390:SF1">
    <property type="entry name" value="MANNOSE-1-PHOSPHATE GUANYLYLTRANSFERASE"/>
    <property type="match status" value="1"/>
</dbReference>
<gene>
    <name evidence="2" type="primary">manA</name>
    <name evidence="2" type="ORF">NO2_0012</name>
</gene>